<dbReference type="EMBL" id="JBAFVH010000007">
    <property type="protein sequence ID" value="MFG1373270.1"/>
    <property type="molecule type" value="Genomic_DNA"/>
</dbReference>
<proteinExistence type="predicted"/>
<comment type="caution">
    <text evidence="2">The sequence shown here is derived from an EMBL/GenBank/DDBJ whole genome shotgun (WGS) entry which is preliminary data.</text>
</comment>
<sequence>MDDVTLARALHVLALVHWIGGVSFVTLVILPLARRAGAEGAELFERVERRFSAQVRISIPLAGLAGFWMTWRLDLWDRFASSSFWWMGAMVALWLVFMAAVFVVEPQLKRRFEAATRATPELVLARALRIHLVLLGAAAITAFGATAGAHGLFFL</sequence>
<feature type="transmembrane region" description="Helical" evidence="1">
    <location>
        <begin position="12"/>
        <end position="33"/>
    </location>
</feature>
<keyword evidence="1" id="KW-0812">Transmembrane</keyword>
<feature type="transmembrane region" description="Helical" evidence="1">
    <location>
        <begin position="132"/>
        <end position="153"/>
    </location>
</feature>
<keyword evidence="3" id="KW-1185">Reference proteome</keyword>
<keyword evidence="1" id="KW-0472">Membrane</keyword>
<feature type="transmembrane region" description="Helical" evidence="1">
    <location>
        <begin position="83"/>
        <end position="104"/>
    </location>
</feature>
<feature type="transmembrane region" description="Helical" evidence="1">
    <location>
        <begin position="53"/>
        <end position="71"/>
    </location>
</feature>
<accession>A0ABW6ZX01</accession>
<keyword evidence="1" id="KW-1133">Transmembrane helix</keyword>
<evidence type="ECO:0000313" key="2">
    <source>
        <dbReference type="EMBL" id="MFG1373270.1"/>
    </source>
</evidence>
<gene>
    <name evidence="2" type="ORF">V5F32_13935</name>
</gene>
<dbReference type="Proteomes" id="UP001604002">
    <property type="component" value="Unassembled WGS sequence"/>
</dbReference>
<dbReference type="RefSeq" id="WP_393993061.1">
    <property type="nucleotide sequence ID" value="NZ_JBAFVH010000007.1"/>
</dbReference>
<evidence type="ECO:0000313" key="3">
    <source>
        <dbReference type="Proteomes" id="UP001604002"/>
    </source>
</evidence>
<name>A0ABW6ZX01_9HYPH</name>
<protein>
    <recommendedName>
        <fullName evidence="4">Copper resistance protein D domain-containing protein</fullName>
    </recommendedName>
</protein>
<reference evidence="2 3" key="1">
    <citation type="submission" date="2024-02" db="EMBL/GenBank/DDBJ databases">
        <title>Expansion and revision of Xanthobacter and proposal of Roseixanthobacter gen. nov.</title>
        <authorList>
            <person name="Soltysiak M.P.M."/>
            <person name="Jalihal A."/>
            <person name="Ory A."/>
            <person name="Chrisophersen C."/>
            <person name="Lee A.D."/>
            <person name="Boulton J."/>
            <person name="Springer M."/>
        </authorList>
    </citation>
    <scope>NUCLEOTIDE SEQUENCE [LARGE SCALE GENOMIC DNA]</scope>
    <source>
        <strain evidence="2 3">23A</strain>
    </source>
</reference>
<organism evidence="2 3">
    <name type="scientific">Xanthobacter oligotrophicus</name>
    <dbReference type="NCBI Taxonomy" id="2607286"/>
    <lineage>
        <taxon>Bacteria</taxon>
        <taxon>Pseudomonadati</taxon>
        <taxon>Pseudomonadota</taxon>
        <taxon>Alphaproteobacteria</taxon>
        <taxon>Hyphomicrobiales</taxon>
        <taxon>Xanthobacteraceae</taxon>
        <taxon>Xanthobacter</taxon>
    </lineage>
</organism>
<evidence type="ECO:0008006" key="4">
    <source>
        <dbReference type="Google" id="ProtNLM"/>
    </source>
</evidence>
<evidence type="ECO:0000256" key="1">
    <source>
        <dbReference type="SAM" id="Phobius"/>
    </source>
</evidence>